<evidence type="ECO:0000256" key="2">
    <source>
        <dbReference type="ARBA" id="ARBA00022692"/>
    </source>
</evidence>
<organism evidence="8">
    <name type="scientific">Koshicola spirodelophila</name>
    <dbReference type="NCBI Taxonomy" id="1707787"/>
    <lineage>
        <taxon>Eukaryota</taxon>
        <taxon>Viridiplantae</taxon>
        <taxon>Chlorophyta</taxon>
        <taxon>core chlorophytes</taxon>
        <taxon>Chlorophyceae</taxon>
        <taxon>OCC clade</taxon>
        <taxon>Chaetopeltidales</taxon>
        <taxon>Chaetopeltidaceae</taxon>
        <taxon>Koshicola</taxon>
    </lineage>
</organism>
<dbReference type="Pfam" id="PF07465">
    <property type="entry name" value="PsaM"/>
    <property type="match status" value="1"/>
</dbReference>
<reference evidence="8" key="1">
    <citation type="journal article" date="2016" name="Am. J. Bot.">
        <title>Hiding in plain sight: Koshicola spirodelophila gen. et sp. nov. (Chaetopeltidales, Chlorophyceae), a novel green alga associated with the aquatic angiosperm Spirodela polyrhiza.</title>
        <authorList>
            <person name="Watanabe S."/>
            <person name="Fucikova K."/>
            <person name="Lewis L.A."/>
            <person name="Lewis P.O."/>
        </authorList>
    </citation>
    <scope>NUCLEOTIDE SEQUENCE</scope>
    <source>
        <strain evidence="8">W1C4</strain>
    </source>
</reference>
<feature type="transmembrane region" description="Helical" evidence="7">
    <location>
        <begin position="6"/>
        <end position="29"/>
    </location>
</feature>
<keyword evidence="1 7" id="KW-0602">Photosynthesis</keyword>
<dbReference type="NCBIfam" id="TIGR03053">
    <property type="entry name" value="PS_I_psaM"/>
    <property type="match status" value="1"/>
</dbReference>
<keyword evidence="8" id="KW-0934">Plastid</keyword>
<geneLocation type="chloroplast" evidence="8"/>
<accession>A0A167MFV7</accession>
<comment type="similarity">
    <text evidence="7">Belongs to the PsaM family.</text>
</comment>
<evidence type="ECO:0000313" key="8">
    <source>
        <dbReference type="EMBL" id="ANB40180.1"/>
    </source>
</evidence>
<dbReference type="InterPro" id="IPR010010">
    <property type="entry name" value="PSI_PsaM"/>
</dbReference>
<protein>
    <recommendedName>
        <fullName evidence="7">Photosystem I reaction center subunit XII</fullName>
    </recommendedName>
    <alternativeName>
        <fullName evidence="7">PSI-M</fullName>
    </alternativeName>
</protein>
<dbReference type="GO" id="GO:0009535">
    <property type="term" value="C:chloroplast thylakoid membrane"/>
    <property type="evidence" value="ECO:0007669"/>
    <property type="project" value="UniProtKB-SubCell"/>
</dbReference>
<keyword evidence="6 7" id="KW-0472">Membrane</keyword>
<dbReference type="GO" id="GO:0015979">
    <property type="term" value="P:photosynthesis"/>
    <property type="evidence" value="ECO:0007669"/>
    <property type="project" value="UniProtKB-UniRule"/>
</dbReference>
<keyword evidence="4 7" id="KW-1133">Transmembrane helix</keyword>
<proteinExistence type="inferred from homology"/>
<evidence type="ECO:0000256" key="7">
    <source>
        <dbReference type="HAMAP-Rule" id="MF_00828"/>
    </source>
</evidence>
<keyword evidence="5 7" id="KW-0793">Thylakoid</keyword>
<evidence type="ECO:0000256" key="1">
    <source>
        <dbReference type="ARBA" id="ARBA00022531"/>
    </source>
</evidence>
<keyword evidence="3 7" id="KW-0603">Photosystem I</keyword>
<comment type="subcellular location">
    <subcellularLocation>
        <location evidence="7">Plastid</location>
        <location evidence="7">Chloroplast thylakoid membrane</location>
        <topology evidence="7">Single-pass membrane protein</topology>
    </subcellularLocation>
</comment>
<gene>
    <name evidence="7 8" type="primary">psaM</name>
    <name evidence="8" type="ORF">AM597_88</name>
</gene>
<keyword evidence="8" id="KW-0150">Chloroplast</keyword>
<dbReference type="GO" id="GO:0009522">
    <property type="term" value="C:photosystem I"/>
    <property type="evidence" value="ECO:0007669"/>
    <property type="project" value="UniProtKB-KW"/>
</dbReference>
<dbReference type="EMBL" id="KT713390">
    <property type="protein sequence ID" value="ANB40180.1"/>
    <property type="molecule type" value="Genomic_DNA"/>
</dbReference>
<dbReference type="HAMAP" id="MF_00828">
    <property type="entry name" value="PSI_PsaM"/>
    <property type="match status" value="1"/>
</dbReference>
<evidence type="ECO:0000256" key="6">
    <source>
        <dbReference type="ARBA" id="ARBA00023136"/>
    </source>
</evidence>
<dbReference type="SUPFAM" id="SSF81548">
    <property type="entry name" value="Subunit XII of photosystem I reaction centre, PsaM"/>
    <property type="match status" value="1"/>
</dbReference>
<name>A0A167MFV7_9CHLO</name>
<dbReference type="InterPro" id="IPR037279">
    <property type="entry name" value="PSI_PsaM_sf"/>
</dbReference>
<dbReference type="AlphaFoldDB" id="A0A167MFV7"/>
<evidence type="ECO:0000256" key="4">
    <source>
        <dbReference type="ARBA" id="ARBA00022989"/>
    </source>
</evidence>
<evidence type="ECO:0000256" key="5">
    <source>
        <dbReference type="ARBA" id="ARBA00023078"/>
    </source>
</evidence>
<keyword evidence="2 7" id="KW-0812">Transmembrane</keyword>
<sequence>MILESQIFIAIFIALANGFLAILLGTALYQK</sequence>
<evidence type="ECO:0000256" key="3">
    <source>
        <dbReference type="ARBA" id="ARBA00022836"/>
    </source>
</evidence>